<gene>
    <name evidence="1" type="ORF">YALI1_C15556g</name>
</gene>
<protein>
    <submittedName>
        <fullName evidence="1">Uncharacterized protein</fullName>
    </submittedName>
</protein>
<dbReference type="VEuPathDB" id="FungiDB:YALI0_B10197g"/>
<dbReference type="GeneID" id="94582941"/>
<reference evidence="1 2" key="1">
    <citation type="journal article" date="2016" name="PLoS ONE">
        <title>Sequence Assembly of Yarrowia lipolytica Strain W29/CLIB89 Shows Transposable Element Diversity.</title>
        <authorList>
            <person name="Magnan C."/>
            <person name="Yu J."/>
            <person name="Chang I."/>
            <person name="Jahn E."/>
            <person name="Kanomata Y."/>
            <person name="Wu J."/>
            <person name="Zeller M."/>
            <person name="Oakes M."/>
            <person name="Baldi P."/>
            <person name="Sandmeyer S."/>
        </authorList>
    </citation>
    <scope>NUCLEOTIDE SEQUENCE [LARGE SCALE GENOMIC DNA]</scope>
    <source>
        <strain evidence="2">CLIB89(W29)</strain>
    </source>
</reference>
<accession>A0A1D8NAL9</accession>
<name>A0A1D8NAL9_YARLL</name>
<dbReference type="AlphaFoldDB" id="A0A1D8NAL9"/>
<evidence type="ECO:0000313" key="2">
    <source>
        <dbReference type="Proteomes" id="UP000182444"/>
    </source>
</evidence>
<dbReference type="VEuPathDB" id="FungiDB:YALI1_C15556g"/>
<dbReference type="EMBL" id="CP017555">
    <property type="protein sequence ID" value="AOW02681.1"/>
    <property type="molecule type" value="Genomic_DNA"/>
</dbReference>
<dbReference type="Proteomes" id="UP000182444">
    <property type="component" value="Chromosome 1C"/>
</dbReference>
<dbReference type="Gene3D" id="6.10.140.80">
    <property type="match status" value="1"/>
</dbReference>
<proteinExistence type="predicted"/>
<organism evidence="1 2">
    <name type="scientific">Yarrowia lipolytica</name>
    <name type="common">Candida lipolytica</name>
    <dbReference type="NCBI Taxonomy" id="4952"/>
    <lineage>
        <taxon>Eukaryota</taxon>
        <taxon>Fungi</taxon>
        <taxon>Dikarya</taxon>
        <taxon>Ascomycota</taxon>
        <taxon>Saccharomycotina</taxon>
        <taxon>Dipodascomycetes</taxon>
        <taxon>Dipodascales</taxon>
        <taxon>Dipodascales incertae sedis</taxon>
        <taxon>Yarrowia</taxon>
    </lineage>
</organism>
<sequence>MEPTNRYNYLTSFWIAPELIRRPDETKDVAETPVVNPWLDVSLGTGSGSRSSQGSLASDIARIKPQEIVREKQMKELELDNGEFYPELVGLRSASLSYSQPAISTTDSGFGVLEIAFPAWTLTFESRAPMSSCRPKILSRIDSRSIEALELFKFKAMRDARTKGSLLSTLNGTKTDAGHSV</sequence>
<dbReference type="RefSeq" id="XP_068138405.1">
    <property type="nucleotide sequence ID" value="XM_068282304.1"/>
</dbReference>
<evidence type="ECO:0000313" key="1">
    <source>
        <dbReference type="EMBL" id="AOW02681.1"/>
    </source>
</evidence>